<organism evidence="1">
    <name type="scientific">marine sediment metagenome</name>
    <dbReference type="NCBI Taxonomy" id="412755"/>
    <lineage>
        <taxon>unclassified sequences</taxon>
        <taxon>metagenomes</taxon>
        <taxon>ecological metagenomes</taxon>
    </lineage>
</organism>
<dbReference type="EMBL" id="LAZR01021696">
    <property type="protein sequence ID" value="KKL84441.1"/>
    <property type="molecule type" value="Genomic_DNA"/>
</dbReference>
<gene>
    <name evidence="1" type="ORF">LCGC14_1964760</name>
</gene>
<evidence type="ECO:0000313" key="1">
    <source>
        <dbReference type="EMBL" id="KKL84441.1"/>
    </source>
</evidence>
<dbReference type="Pfam" id="PF18897">
    <property type="entry name" value="Gp3-like"/>
    <property type="match status" value="1"/>
</dbReference>
<dbReference type="InterPro" id="IPR043991">
    <property type="entry name" value="Gp3-like"/>
</dbReference>
<feature type="non-terminal residue" evidence="1">
    <location>
        <position position="169"/>
    </location>
</feature>
<name>A0A0F9G1W6_9ZZZZ</name>
<comment type="caution">
    <text evidence="1">The sequence shown here is derived from an EMBL/GenBank/DDBJ whole genome shotgun (WGS) entry which is preliminary data.</text>
</comment>
<dbReference type="AlphaFoldDB" id="A0A0F9G1W6"/>
<accession>A0A0F9G1W6</accession>
<proteinExistence type="predicted"/>
<sequence>MPIHGVTEKVVLPRLGKVHLGYKKVTGKGVEYPFATDYFVCTPEVQAIFGEKPKELRIMFPIDDDEVVAQQWYRSYSSSRGLVCKGDGLTATCLMDTKTGARATRESEKAEMREGVTCQGEQCPEYQRRQCRRVMNLQFLLPEAPGLGVWQLDTGSFFSIVNINSNLKL</sequence>
<protein>
    <submittedName>
        <fullName evidence="1">Uncharacterized protein</fullName>
    </submittedName>
</protein>
<reference evidence="1" key="1">
    <citation type="journal article" date="2015" name="Nature">
        <title>Complex archaea that bridge the gap between prokaryotes and eukaryotes.</title>
        <authorList>
            <person name="Spang A."/>
            <person name="Saw J.H."/>
            <person name="Jorgensen S.L."/>
            <person name="Zaremba-Niedzwiedzka K."/>
            <person name="Martijn J."/>
            <person name="Lind A.E."/>
            <person name="van Eijk R."/>
            <person name="Schleper C."/>
            <person name="Guy L."/>
            <person name="Ettema T.J."/>
        </authorList>
    </citation>
    <scope>NUCLEOTIDE SEQUENCE</scope>
</reference>